<gene>
    <name evidence="1" type="ORF">OG727_05385</name>
</gene>
<sequence length="41" mass="4809">MVIEELELIDETGRYVDTAALWRALEEIAPRATLPARRPRW</sequence>
<evidence type="ECO:0000313" key="2">
    <source>
        <dbReference type="Proteomes" id="UP001432292"/>
    </source>
</evidence>
<keyword evidence="2" id="KW-1185">Reference proteome</keyword>
<protein>
    <submittedName>
        <fullName evidence="1">Uncharacterized protein</fullName>
    </submittedName>
</protein>
<proteinExistence type="predicted"/>
<accession>A0ABZ1VI64</accession>
<dbReference type="EMBL" id="CP108473">
    <property type="protein sequence ID" value="WUS21764.1"/>
    <property type="molecule type" value="Genomic_DNA"/>
</dbReference>
<evidence type="ECO:0000313" key="1">
    <source>
        <dbReference type="EMBL" id="WUS21764.1"/>
    </source>
</evidence>
<organism evidence="1 2">
    <name type="scientific">Streptomyces caniferus</name>
    <dbReference type="NCBI Taxonomy" id="285557"/>
    <lineage>
        <taxon>Bacteria</taxon>
        <taxon>Bacillati</taxon>
        <taxon>Actinomycetota</taxon>
        <taxon>Actinomycetes</taxon>
        <taxon>Kitasatosporales</taxon>
        <taxon>Streptomycetaceae</taxon>
        <taxon>Streptomyces</taxon>
    </lineage>
</organism>
<name>A0ABZ1VI64_9ACTN</name>
<reference evidence="1" key="1">
    <citation type="submission" date="2022-10" db="EMBL/GenBank/DDBJ databases">
        <title>The complete genomes of actinobacterial strains from the NBC collection.</title>
        <authorList>
            <person name="Joergensen T.S."/>
            <person name="Alvarez Arevalo M."/>
            <person name="Sterndorff E.B."/>
            <person name="Faurdal D."/>
            <person name="Vuksanovic O."/>
            <person name="Mourched A.-S."/>
            <person name="Charusanti P."/>
            <person name="Shaw S."/>
            <person name="Blin K."/>
            <person name="Weber T."/>
        </authorList>
    </citation>
    <scope>NUCLEOTIDE SEQUENCE</scope>
    <source>
        <strain evidence="1">NBC_01256</strain>
    </source>
</reference>
<dbReference type="Proteomes" id="UP001432292">
    <property type="component" value="Chromosome"/>
</dbReference>